<dbReference type="Proteomes" id="UP000007319">
    <property type="component" value="Plasmid AZOBR_p2"/>
</dbReference>
<dbReference type="KEGG" id="abs:AZOBR_p270015"/>
<reference evidence="2 3" key="1">
    <citation type="journal article" date="2011" name="PLoS Genet.">
        <title>Azospirillum genomes reveal transition of bacteria from aquatic to terrestrial environments.</title>
        <authorList>
            <person name="Wisniewski-Dye F."/>
            <person name="Borziak K."/>
            <person name="Khalsa-Moyers G."/>
            <person name="Alexandre G."/>
            <person name="Sukharnikov L.O."/>
            <person name="Wuichet K."/>
            <person name="Hurst G.B."/>
            <person name="McDonald W.H."/>
            <person name="Robertson J.S."/>
            <person name="Barbe V."/>
            <person name="Calteau A."/>
            <person name="Rouy Z."/>
            <person name="Mangenot S."/>
            <person name="Prigent-Combaret C."/>
            <person name="Normand P."/>
            <person name="Boyer M."/>
            <person name="Siguier P."/>
            <person name="Dessaux Y."/>
            <person name="Elmerich C."/>
            <person name="Condemine G."/>
            <person name="Krishnen G."/>
            <person name="Kennedy I."/>
            <person name="Paterson A.H."/>
            <person name="Gonzalez V."/>
            <person name="Mavingui P."/>
            <person name="Zhulin I.B."/>
        </authorList>
    </citation>
    <scope>NUCLEOTIDE SEQUENCE [LARGE SCALE GENOMIC DNA]</scope>
    <source>
        <strain evidence="2 3">Sp245</strain>
    </source>
</reference>
<dbReference type="AlphaFoldDB" id="A0A9P1NQS2"/>
<keyword evidence="3" id="KW-1185">Reference proteome</keyword>
<accession>A0A9P1NQS2</accession>
<proteinExistence type="predicted"/>
<gene>
    <name evidence="2" type="ORF">AZOBR_p270015</name>
</gene>
<dbReference type="EMBL" id="HE577329">
    <property type="protein sequence ID" value="CCD01819.1"/>
    <property type="molecule type" value="Genomic_DNA"/>
</dbReference>
<evidence type="ECO:0000256" key="1">
    <source>
        <dbReference type="SAM" id="MobiDB-lite"/>
    </source>
</evidence>
<feature type="region of interest" description="Disordered" evidence="1">
    <location>
        <begin position="1"/>
        <end position="63"/>
    </location>
</feature>
<name>A0A9P1NQS2_9PROT</name>
<sequence length="77" mass="8567">MPNEAPVALRRRNDSPLTVAGAAPDWPSDLAAPASLLAPSPERNRQNHDAAIQPQRRNPVKRNIKTSLCFYTPLLRR</sequence>
<keyword evidence="2" id="KW-0614">Plasmid</keyword>
<organism evidence="2 3">
    <name type="scientific">Azospirillum baldaniorum</name>
    <dbReference type="NCBI Taxonomy" id="1064539"/>
    <lineage>
        <taxon>Bacteria</taxon>
        <taxon>Pseudomonadati</taxon>
        <taxon>Pseudomonadota</taxon>
        <taxon>Alphaproteobacteria</taxon>
        <taxon>Rhodospirillales</taxon>
        <taxon>Azospirillaceae</taxon>
        <taxon>Azospirillum</taxon>
    </lineage>
</organism>
<feature type="compositionally biased region" description="Low complexity" evidence="1">
    <location>
        <begin position="27"/>
        <end position="41"/>
    </location>
</feature>
<evidence type="ECO:0000313" key="2">
    <source>
        <dbReference type="EMBL" id="CCD01819.1"/>
    </source>
</evidence>
<evidence type="ECO:0000313" key="3">
    <source>
        <dbReference type="Proteomes" id="UP000007319"/>
    </source>
</evidence>
<protein>
    <submittedName>
        <fullName evidence="2">Uncharacterized protein</fullName>
    </submittedName>
</protein>
<geneLocation type="plasmid" evidence="2 3">
    <name>AZOBR_p2</name>
</geneLocation>